<gene>
    <name evidence="2" type="ORF">Tdes44962_MAKER08419</name>
</gene>
<accession>A0A9W7SWQ0</accession>
<organism evidence="2 3">
    <name type="scientific">Teratosphaeria destructans</name>
    <dbReference type="NCBI Taxonomy" id="418781"/>
    <lineage>
        <taxon>Eukaryota</taxon>
        <taxon>Fungi</taxon>
        <taxon>Dikarya</taxon>
        <taxon>Ascomycota</taxon>
        <taxon>Pezizomycotina</taxon>
        <taxon>Dothideomycetes</taxon>
        <taxon>Dothideomycetidae</taxon>
        <taxon>Mycosphaerellales</taxon>
        <taxon>Teratosphaeriaceae</taxon>
        <taxon>Teratosphaeria</taxon>
    </lineage>
</organism>
<comment type="caution">
    <text evidence="2">The sequence shown here is derived from an EMBL/GenBank/DDBJ whole genome shotgun (WGS) entry which is preliminary data.</text>
</comment>
<name>A0A9W7SWQ0_9PEZI</name>
<feature type="region of interest" description="Disordered" evidence="1">
    <location>
        <begin position="100"/>
        <end position="163"/>
    </location>
</feature>
<evidence type="ECO:0000313" key="2">
    <source>
        <dbReference type="EMBL" id="KAH9836894.1"/>
    </source>
</evidence>
<dbReference type="Proteomes" id="UP001138500">
    <property type="component" value="Unassembled WGS sequence"/>
</dbReference>
<dbReference type="AlphaFoldDB" id="A0A9W7SWQ0"/>
<keyword evidence="3" id="KW-1185">Reference proteome</keyword>
<sequence length="545" mass="60139">MSSWSPEEDRRLRELINCLPSKPPPGGRMRVIVATCVGIEHGRHISAQSAELRYRTLTGGHEPVLCRSDPEKKTPVVVGGSGIPVSAGEHAVEGTRVHPALATIDGPKPRTLPDAPPAPKGTKRKVEPESGPSELIKRPRPTGITSQENLEPKKLNATSLLRPKHSSLKNGAAALALPNTKSGQVDPTKLVKLQSRLKIAQAQFAPCQKPDDGTTTFPPVDTSKPYLQLLMKVPYLELDDEEFRAHHCRKTLRGISIGQANKAWKSIPAFEDDSGDEDKQDDSEGEEELAPASPAMSDNSHKQPPLLPRHPCMLEAPAVRKDSGPLYDLAMDVTVGKTSYAGNCKINKSDIEPSSLQLLEQGKRLEEKFRPCEACFVEIHSEEDDEDGEDSPYFVVSTEVYWRGIVVPGYTRISKTDIDINLLNHYDVVIGQRLPVQESVEIPSKHELRVEEANQRNRTVVILGQLPIGERKRLDVAVEVWSWDGSTSMECRARIMERRASAGGFHVALRVKMAEGMFIHLRGWMHAGTSGGRFAEEFPGETFVD</sequence>
<dbReference type="EMBL" id="RIBY02000813">
    <property type="protein sequence ID" value="KAH9836894.1"/>
    <property type="molecule type" value="Genomic_DNA"/>
</dbReference>
<feature type="region of interest" description="Disordered" evidence="1">
    <location>
        <begin position="268"/>
        <end position="310"/>
    </location>
</feature>
<dbReference type="OrthoDB" id="10391004at2759"/>
<protein>
    <submittedName>
        <fullName evidence="2">Uncharacterized protein</fullName>
    </submittedName>
</protein>
<evidence type="ECO:0000256" key="1">
    <source>
        <dbReference type="SAM" id="MobiDB-lite"/>
    </source>
</evidence>
<reference evidence="2 3" key="2">
    <citation type="journal article" date="2021" name="Curr. Genet.">
        <title>Genetic response to nitrogen starvation in the aggressive Eucalyptus foliar pathogen Teratosphaeria destructans.</title>
        <authorList>
            <person name="Havenga M."/>
            <person name="Wingfield B.D."/>
            <person name="Wingfield M.J."/>
            <person name="Dreyer L.L."/>
            <person name="Roets F."/>
            <person name="Aylward J."/>
        </authorList>
    </citation>
    <scope>NUCLEOTIDE SEQUENCE [LARGE SCALE GENOMIC DNA]</scope>
    <source>
        <strain evidence="2">CMW44962</strain>
    </source>
</reference>
<proteinExistence type="predicted"/>
<reference evidence="2 3" key="1">
    <citation type="journal article" date="2018" name="IMA Fungus">
        <title>IMA Genome-F 10: Nine draft genome sequences of Claviceps purpurea s.lat., including C. arundinis, C. humidiphila, and C. cf. spartinae, pseudomolecules for the pitch canker pathogen Fusarium circinatum, draft genome of Davidsoniella eucalypti, Grosmannia galeiformis, Quambalaria eucalypti, and Teratosphaeria destructans.</title>
        <authorList>
            <person name="Wingfield B.D."/>
            <person name="Liu M."/>
            <person name="Nguyen H.D."/>
            <person name="Lane F.A."/>
            <person name="Morgan S.W."/>
            <person name="De Vos L."/>
            <person name="Wilken P.M."/>
            <person name="Duong T.A."/>
            <person name="Aylward J."/>
            <person name="Coetzee M.P."/>
            <person name="Dadej K."/>
            <person name="De Beer Z.W."/>
            <person name="Findlay W."/>
            <person name="Havenga M."/>
            <person name="Kolarik M."/>
            <person name="Menzies J.G."/>
            <person name="Naidoo K."/>
            <person name="Pochopski O."/>
            <person name="Shoukouhi P."/>
            <person name="Santana Q.C."/>
            <person name="Seifert K.A."/>
            <person name="Soal N."/>
            <person name="Steenkamp E.T."/>
            <person name="Tatham C.T."/>
            <person name="van der Nest M.A."/>
            <person name="Wingfield M.J."/>
        </authorList>
    </citation>
    <scope>NUCLEOTIDE SEQUENCE [LARGE SCALE GENOMIC DNA]</scope>
    <source>
        <strain evidence="2">CMW44962</strain>
    </source>
</reference>
<evidence type="ECO:0000313" key="3">
    <source>
        <dbReference type="Proteomes" id="UP001138500"/>
    </source>
</evidence>
<feature type="compositionally biased region" description="Acidic residues" evidence="1">
    <location>
        <begin position="270"/>
        <end position="289"/>
    </location>
</feature>